<keyword evidence="2" id="KW-1185">Reference proteome</keyword>
<dbReference type="Proteomes" id="UP001392318">
    <property type="component" value="Unassembled WGS sequence"/>
</dbReference>
<gene>
    <name evidence="1" type="ORF">VSR83_36900</name>
</gene>
<reference evidence="1" key="1">
    <citation type="submission" date="2024-01" db="EMBL/GenBank/DDBJ databases">
        <title>The diversity of rhizobia nodulating Mimosa spp. in eleven states of Brazil covering several biomes is determined by host plant, location, and edaphic factors.</title>
        <authorList>
            <person name="Rouws L."/>
            <person name="Barauna A."/>
            <person name="Beukes C."/>
            <person name="De Faria S.M."/>
            <person name="Gross E."/>
            <person name="Dos Reis Junior F.B."/>
            <person name="Simon M."/>
            <person name="Maluk M."/>
            <person name="Odee D.W."/>
            <person name="Kenicer G."/>
            <person name="Young J.P.W."/>
            <person name="Reis V.M."/>
            <person name="Zilli J."/>
            <person name="James E.K."/>
        </authorList>
    </citation>
    <scope>NUCLEOTIDE SEQUENCE</scope>
    <source>
        <strain evidence="1">JPY452</strain>
    </source>
</reference>
<sequence>MRHANLTGFLGLMADVAWTTLGPCEPGRTLDMLRSCRAEGVPVEVRGAFKVPRMIDYVMPEDVWIADADRVLLGAHLACGTTVAAEGFVGVNAGTIGPCMVEGRISLGALVGELSDVGGGASIMGTTSRGGKHQVTIGKRCLPGANAGVGISLGDDCAVEAGLYLTAGTRIRLASGDVVKAIDLSGRSGLVYRRSSQTGQIEALESARSWGSLHPSLHRPSPQPYLATLDS</sequence>
<name>A0ACC6RXL0_9BURK</name>
<proteinExistence type="predicted"/>
<comment type="caution">
    <text evidence="1">The sequence shown here is derived from an EMBL/GenBank/DDBJ whole genome shotgun (WGS) entry which is preliminary data.</text>
</comment>
<evidence type="ECO:0000313" key="2">
    <source>
        <dbReference type="Proteomes" id="UP001392318"/>
    </source>
</evidence>
<organism evidence="1 2">
    <name type="scientific">Paraburkholderia unamae</name>
    <dbReference type="NCBI Taxonomy" id="219649"/>
    <lineage>
        <taxon>Bacteria</taxon>
        <taxon>Pseudomonadati</taxon>
        <taxon>Pseudomonadota</taxon>
        <taxon>Betaproteobacteria</taxon>
        <taxon>Burkholderiales</taxon>
        <taxon>Burkholderiaceae</taxon>
        <taxon>Paraburkholderia</taxon>
    </lineage>
</organism>
<dbReference type="EMBL" id="JAYMRU010000043">
    <property type="protein sequence ID" value="MEM5405525.1"/>
    <property type="molecule type" value="Genomic_DNA"/>
</dbReference>
<accession>A0ACC6RXL0</accession>
<evidence type="ECO:0000313" key="1">
    <source>
        <dbReference type="EMBL" id="MEM5405525.1"/>
    </source>
</evidence>
<protein>
    <submittedName>
        <fullName evidence="1">DapH/DapD/GlmU-related protein</fullName>
    </submittedName>
</protein>